<protein>
    <submittedName>
        <fullName evidence="2">Methyltransferase type 12</fullName>
    </submittedName>
</protein>
<dbReference type="CDD" id="cd02440">
    <property type="entry name" value="AdoMet_MTases"/>
    <property type="match status" value="1"/>
</dbReference>
<dbReference type="CDD" id="cd04186">
    <property type="entry name" value="GT_2_like_c"/>
    <property type="match status" value="1"/>
</dbReference>
<proteinExistence type="predicted"/>
<keyword evidence="2" id="KW-0808">Transferase</keyword>
<dbReference type="InterPro" id="IPR001173">
    <property type="entry name" value="Glyco_trans_2-like"/>
</dbReference>
<evidence type="ECO:0000313" key="2">
    <source>
        <dbReference type="EMBL" id="AEF93757.1"/>
    </source>
</evidence>
<dbReference type="Gene3D" id="3.40.50.150">
    <property type="entry name" value="Vaccinia Virus protein VP39"/>
    <property type="match status" value="1"/>
</dbReference>
<keyword evidence="3" id="KW-1185">Reference proteome</keyword>
<dbReference type="GO" id="GO:0032259">
    <property type="term" value="P:methylation"/>
    <property type="evidence" value="ECO:0007669"/>
    <property type="project" value="UniProtKB-KW"/>
</dbReference>
<evidence type="ECO:0000259" key="1">
    <source>
        <dbReference type="Pfam" id="PF00535"/>
    </source>
</evidence>
<organism evidence="2 3">
    <name type="scientific">Desulfotomaculum nigrificans (strain DSM 14880 / VKM B-2319 / CO-1-SRB)</name>
    <name type="common">Desulfotomaculum carboxydivorans</name>
    <dbReference type="NCBI Taxonomy" id="868595"/>
    <lineage>
        <taxon>Bacteria</taxon>
        <taxon>Bacillati</taxon>
        <taxon>Bacillota</taxon>
        <taxon>Clostridia</taxon>
        <taxon>Eubacteriales</taxon>
        <taxon>Desulfotomaculaceae</taxon>
        <taxon>Desulfotomaculum</taxon>
    </lineage>
</organism>
<reference evidence="2" key="1">
    <citation type="submission" date="2011-05" db="EMBL/GenBank/DDBJ databases">
        <title>Complete sequence of Desulfotomaculum carboxydivorans CO-1-SRB.</title>
        <authorList>
            <consortium name="US DOE Joint Genome Institute"/>
            <person name="Lucas S."/>
            <person name="Han J."/>
            <person name="Lapidus A."/>
            <person name="Cheng J.-F."/>
            <person name="Goodwin L."/>
            <person name="Pitluck S."/>
            <person name="Peters L."/>
            <person name="Mikhailova N."/>
            <person name="Lu M."/>
            <person name="Han C."/>
            <person name="Tapia R."/>
            <person name="Land M."/>
            <person name="Hauser L."/>
            <person name="Kyrpides N."/>
            <person name="Ivanova N."/>
            <person name="Pagani I."/>
            <person name="Stams A."/>
            <person name="Plugge C."/>
            <person name="Muyzer G."/>
            <person name="Kuever J."/>
            <person name="Parshina S."/>
            <person name="Ivanova A."/>
            <person name="Nazina T."/>
            <person name="Woyke T."/>
        </authorList>
    </citation>
    <scope>NUCLEOTIDE SEQUENCE [LARGE SCALE GENOMIC DNA]</scope>
    <source>
        <strain evidence="2">CO-1-SRB</strain>
    </source>
</reference>
<dbReference type="PANTHER" id="PTHR43179">
    <property type="entry name" value="RHAMNOSYLTRANSFERASE WBBL"/>
    <property type="match status" value="1"/>
</dbReference>
<dbReference type="eggNOG" id="COG2226">
    <property type="taxonomic scope" value="Bacteria"/>
</dbReference>
<name>F6B9I1_DESCC</name>
<dbReference type="Pfam" id="PF00535">
    <property type="entry name" value="Glycos_transf_2"/>
    <property type="match status" value="1"/>
</dbReference>
<dbReference type="GO" id="GO:0008168">
    <property type="term" value="F:methyltransferase activity"/>
    <property type="evidence" value="ECO:0007669"/>
    <property type="project" value="UniProtKB-KW"/>
</dbReference>
<dbReference type="STRING" id="868595.Desca_0878"/>
<dbReference type="PANTHER" id="PTHR43179:SF7">
    <property type="entry name" value="RHAMNOSYLTRANSFERASE WBBL"/>
    <property type="match status" value="1"/>
</dbReference>
<dbReference type="HOGENOM" id="CLU_374591_0_0_9"/>
<dbReference type="EMBL" id="CP002736">
    <property type="protein sequence ID" value="AEF93757.1"/>
    <property type="molecule type" value="Genomic_DNA"/>
</dbReference>
<dbReference type="Proteomes" id="UP000009226">
    <property type="component" value="Chromosome"/>
</dbReference>
<dbReference type="eggNOG" id="COG1216">
    <property type="taxonomic scope" value="Bacteria"/>
</dbReference>
<dbReference type="SUPFAM" id="SSF53448">
    <property type="entry name" value="Nucleotide-diphospho-sugar transferases"/>
    <property type="match status" value="2"/>
</dbReference>
<feature type="domain" description="Glycosyltransferase 2-like" evidence="1">
    <location>
        <begin position="477"/>
        <end position="590"/>
    </location>
</feature>
<dbReference type="eggNOG" id="COG1215">
    <property type="taxonomic scope" value="Bacteria"/>
</dbReference>
<dbReference type="Pfam" id="PF13704">
    <property type="entry name" value="Glyco_tranf_2_4"/>
    <property type="match status" value="1"/>
</dbReference>
<dbReference type="AlphaFoldDB" id="F6B9I1"/>
<dbReference type="Pfam" id="PF13489">
    <property type="entry name" value="Methyltransf_23"/>
    <property type="match status" value="1"/>
</dbReference>
<dbReference type="KEGG" id="dca:Desca_0878"/>
<dbReference type="InterPro" id="IPR029063">
    <property type="entry name" value="SAM-dependent_MTases_sf"/>
</dbReference>
<gene>
    <name evidence="2" type="ordered locus">Desca_0878</name>
</gene>
<dbReference type="InterPro" id="IPR029044">
    <property type="entry name" value="Nucleotide-diphossugar_trans"/>
</dbReference>
<dbReference type="SUPFAM" id="SSF53335">
    <property type="entry name" value="S-adenosyl-L-methionine-dependent methyltransferases"/>
    <property type="match status" value="1"/>
</dbReference>
<keyword evidence="2" id="KW-0489">Methyltransferase</keyword>
<accession>F6B9I1</accession>
<dbReference type="Gene3D" id="3.90.550.10">
    <property type="entry name" value="Spore Coat Polysaccharide Biosynthesis Protein SpsA, Chain A"/>
    <property type="match status" value="2"/>
</dbReference>
<dbReference type="RefSeq" id="WP_013809896.1">
    <property type="nucleotide sequence ID" value="NC_015565.1"/>
</dbReference>
<evidence type="ECO:0000313" key="3">
    <source>
        <dbReference type="Proteomes" id="UP000009226"/>
    </source>
</evidence>
<sequence>MSEPNIICTMRIKNEERWIEQCLREASKLCDLILIIDDGSVDRTPEICRSFSKVRYRYYQRQVDEVRDRRELLQWALENGADWILQLDGDEVLEEGAAETVRQEIARLDPRDPVYTFFYLHILYFWNDPQTYRCEEGIYGDFWMRRLFTTWGQEKEKLVIGATGHGHNLHANGVPINLRGKGRKIDVRVLHYGYLDPEMRQSKYEFYQKHDPEAAARGYYDHLTSEAGMSLAKWSDRGQEQRHSGLFLKPNRYYRAARPEVANLVPPEAKRILDIGCGQGYLGAVLKEQQPQREVVGIELDQMAAAAAREKLDQVLVGNIEQMMLDFPTGYFDCVIMADVLQHLVNPWDTLLYIKKFMAPDGCLVLSVPNVKNFHLLYQLVNDGTWHYQEAGKLDRAHLRFFTLRELQEMLSSLNLSTSEVYSVRDPEVPDLASTVESGKLVLKDLSPADITELQAVQLLVRARLCLPLSKPKGPVSIVIPSCNQLELTKLCLASIERYTTEDYEIIIVDNGSDQATIEYLAAQENVHLICNGKNLGFAAACNQGMTVAKGKYICLLNNDTIVTPGWLSHLAYHLEQNPQALVVGPMSNYASRAQTLPVAFRSIPEIENFAAQNRINNWLKSSQAQTLSGFCLLLKEEVKGIIGGFDTRFWPGNFEDNDYCLRIKLSGHQLLVAHDVYIHHIGSRTFVGESFDYQVTMQQNWQRFREKWGLPENYDPRERDNLAEQLTGPYHREDLFIPLT</sequence>